<reference evidence="3" key="3">
    <citation type="submission" date="2025-09" db="UniProtKB">
        <authorList>
            <consortium name="Ensembl"/>
        </authorList>
    </citation>
    <scope>IDENTIFICATION</scope>
</reference>
<feature type="coiled-coil region" evidence="1">
    <location>
        <begin position="12"/>
        <end position="46"/>
    </location>
</feature>
<evidence type="ECO:0000313" key="4">
    <source>
        <dbReference type="Proteomes" id="UP000291020"/>
    </source>
</evidence>
<dbReference type="STRING" id="38772.ENSGAGP00000033228"/>
<reference evidence="3" key="2">
    <citation type="submission" date="2025-08" db="UniProtKB">
        <authorList>
            <consortium name="Ensembl"/>
        </authorList>
    </citation>
    <scope>IDENTIFICATION</scope>
</reference>
<evidence type="ECO:0000259" key="2">
    <source>
        <dbReference type="Pfam" id="PF14739"/>
    </source>
</evidence>
<dbReference type="InterPro" id="IPR029329">
    <property type="entry name" value="DUF4472"/>
</dbReference>
<feature type="coiled-coil region" evidence="1">
    <location>
        <begin position="86"/>
        <end position="141"/>
    </location>
</feature>
<keyword evidence="1" id="KW-0175">Coiled coil</keyword>
<evidence type="ECO:0000256" key="1">
    <source>
        <dbReference type="SAM" id="Coils"/>
    </source>
</evidence>
<proteinExistence type="predicted"/>
<reference evidence="4" key="1">
    <citation type="journal article" date="2017" name="PLoS ONE">
        <title>The Agassiz's desert tortoise genome provides a resource for the conservation of a threatened species.</title>
        <authorList>
            <person name="Tollis M."/>
            <person name="DeNardo D.F."/>
            <person name="Cornelius J.A."/>
            <person name="Dolby G.A."/>
            <person name="Edwards T."/>
            <person name="Henen B.T."/>
            <person name="Karl A.E."/>
            <person name="Murphy R.W."/>
            <person name="Kusumi K."/>
        </authorList>
    </citation>
    <scope>NUCLEOTIDE SEQUENCE [LARGE SCALE GENOMIC DNA]</scope>
</reference>
<dbReference type="Ensembl" id="ENSGAGT00000037654.1">
    <property type="protein sequence ID" value="ENSGAGP00000033228.1"/>
    <property type="gene ID" value="ENSGAGG00000023688.1"/>
</dbReference>
<name>A0A452IYU5_9SAUR</name>
<dbReference type="AlphaFoldDB" id="A0A452IYU5"/>
<accession>A0A452IYU5</accession>
<feature type="coiled-coil region" evidence="1">
    <location>
        <begin position="392"/>
        <end position="468"/>
    </location>
</feature>
<feature type="domain" description="DUF4472" evidence="2">
    <location>
        <begin position="64"/>
        <end position="170"/>
    </location>
</feature>
<dbReference type="InterPro" id="IPR039873">
    <property type="entry name" value="CCDC78"/>
</dbReference>
<dbReference type="PANTHER" id="PTHR22106">
    <property type="entry name" value="COILED-COIL DOMAIN-CONTAINING PROTEIN 78"/>
    <property type="match status" value="1"/>
</dbReference>
<dbReference type="PANTHER" id="PTHR22106:SF5">
    <property type="entry name" value="COILED-COIL DOMAIN-CONTAINING PROTEIN 78"/>
    <property type="match status" value="1"/>
</dbReference>
<sequence>MDLRSAMESENISTLREQVQCLTNENVQLQDRNERLYAKLGDLQEKMGKLVGSKTDLSSRLVFSEEEKLKISKDLVDLQIETNKMREQYEAENFELKNMILTLENRILELELHDEKVTGEHDALQERLHTVETNRKELADEYIILKSNYMALGKEHEQEVAKNEELSIELLNLVNTRSSLPQSWSNYSPSQALANETSAELERVRAVVHRLSARKVKLEDIVASEHERRKLERHLLGNQDHIKAEIEKMKQTYDSQQQKLEQRAVAMGKELQQAKREIRNTQHKLVEQSVVLLTSQSQLKEVEVENSQLQLQLKELNEEYRCRLTQYIKDLAEYMDSKSNASKGPNKVPADHAYMKRFVDDMLKDIRAAHKSREEQLAGAVRVYKKRMQNLVKRHENLLIAYRMQREQIQSQGSSEMDPGPPEFHFTITDSELLTSTTQELNQLREDKAKLERQLHELQEKKRLSESSALGPSLHHQLDEKGWAEIRKQLQEFTHTTQEDLEKERSQLLTQAIVAEEQVLELQEYVDKHLARYKQEILRLRKLVGSEAPIAFSAGASDPHLMQRSKKTTCHEL</sequence>
<dbReference type="GO" id="GO:0005737">
    <property type="term" value="C:cytoplasm"/>
    <property type="evidence" value="ECO:0007669"/>
    <property type="project" value="TreeGrafter"/>
</dbReference>
<organism evidence="3 4">
    <name type="scientific">Gopherus agassizii</name>
    <name type="common">Agassiz's desert tortoise</name>
    <dbReference type="NCBI Taxonomy" id="38772"/>
    <lineage>
        <taxon>Eukaryota</taxon>
        <taxon>Metazoa</taxon>
        <taxon>Chordata</taxon>
        <taxon>Craniata</taxon>
        <taxon>Vertebrata</taxon>
        <taxon>Euteleostomi</taxon>
        <taxon>Archelosauria</taxon>
        <taxon>Testudinata</taxon>
        <taxon>Testudines</taxon>
        <taxon>Cryptodira</taxon>
        <taxon>Durocryptodira</taxon>
        <taxon>Testudinoidea</taxon>
        <taxon>Testudinidae</taxon>
        <taxon>Gopherus</taxon>
    </lineage>
</organism>
<evidence type="ECO:0000313" key="3">
    <source>
        <dbReference type="Ensembl" id="ENSGAGP00000033228.1"/>
    </source>
</evidence>
<dbReference type="Pfam" id="PF14739">
    <property type="entry name" value="DUF4472"/>
    <property type="match status" value="1"/>
</dbReference>
<protein>
    <recommendedName>
        <fullName evidence="2">DUF4472 domain-containing protein</fullName>
    </recommendedName>
</protein>
<dbReference type="Proteomes" id="UP000291020">
    <property type="component" value="Unassembled WGS sequence"/>
</dbReference>
<feature type="coiled-coil region" evidence="1">
    <location>
        <begin position="239"/>
        <end position="319"/>
    </location>
</feature>
<keyword evidence="4" id="KW-1185">Reference proteome</keyword>